<proteinExistence type="predicted"/>
<evidence type="ECO:0000313" key="1">
    <source>
        <dbReference type="EMBL" id="KAJ1936443.1"/>
    </source>
</evidence>
<name>A0ACC1J3M9_9FUNG</name>
<accession>A0ACC1J3M9</accession>
<evidence type="ECO:0000313" key="2">
    <source>
        <dbReference type="Proteomes" id="UP001150603"/>
    </source>
</evidence>
<dbReference type="EMBL" id="JANBPW010003881">
    <property type="protein sequence ID" value="KAJ1936443.1"/>
    <property type="molecule type" value="Genomic_DNA"/>
</dbReference>
<feature type="non-terminal residue" evidence="1">
    <location>
        <position position="390"/>
    </location>
</feature>
<comment type="caution">
    <text evidence="1">The sequence shown here is derived from an EMBL/GenBank/DDBJ whole genome shotgun (WGS) entry which is preliminary data.</text>
</comment>
<sequence length="390" mass="42625">MLPRATFTVLHSRPWIHAARASGHRLSHGTERSLQALRSYSDSTASGSDKPVGSAESKRTAGSKADAPSLDSLFDMLDLPETPQAPPRISRTTEPANDEFDLDDIFKLIDSNKATTEKSAENQSRAPPKSERSPQQSDHAYDPMAEFERILSDLASNDTEVYKRERPAPRFWDETSGQLSRSQDSKINKALDPEGLFKEGPLASMFSARKLTSNPKSISPLAKRIQRADRIAKERGLLKPAGTTGQTSMGATDTMAVESGKEGEAEHILLARLAQCQTVTSLAAVVTELLASQGTAEPVARPSAAVIAEAIKMSREMQASPMAYYIYNQCRAQMSLVDKLRVLDSCVFEEMLLTAWAARRDISTVMLVMQDLVAMGVTGQDGLRRQVDAI</sequence>
<dbReference type="Proteomes" id="UP001150603">
    <property type="component" value="Unassembled WGS sequence"/>
</dbReference>
<gene>
    <name evidence="1" type="ORF">FBU59_005050</name>
</gene>
<protein>
    <submittedName>
        <fullName evidence="1">Uncharacterized protein</fullName>
    </submittedName>
</protein>
<keyword evidence="2" id="KW-1185">Reference proteome</keyword>
<organism evidence="1 2">
    <name type="scientific">Linderina macrospora</name>
    <dbReference type="NCBI Taxonomy" id="4868"/>
    <lineage>
        <taxon>Eukaryota</taxon>
        <taxon>Fungi</taxon>
        <taxon>Fungi incertae sedis</taxon>
        <taxon>Zoopagomycota</taxon>
        <taxon>Kickxellomycotina</taxon>
        <taxon>Kickxellomycetes</taxon>
        <taxon>Kickxellales</taxon>
        <taxon>Kickxellaceae</taxon>
        <taxon>Linderina</taxon>
    </lineage>
</organism>
<reference evidence="1" key="1">
    <citation type="submission" date="2022-07" db="EMBL/GenBank/DDBJ databases">
        <title>Phylogenomic reconstructions and comparative analyses of Kickxellomycotina fungi.</title>
        <authorList>
            <person name="Reynolds N.K."/>
            <person name="Stajich J.E."/>
            <person name="Barry K."/>
            <person name="Grigoriev I.V."/>
            <person name="Crous P."/>
            <person name="Smith M.E."/>
        </authorList>
    </citation>
    <scope>NUCLEOTIDE SEQUENCE</scope>
    <source>
        <strain evidence="1">NRRL 5244</strain>
    </source>
</reference>